<proteinExistence type="predicted"/>
<sequence length="75" mass="8426">MVIFISLSFFFAFMYSIAMLLGRGGNATIYEQAAVPHARFGLRRRREHFRCSGSGELPAAGLVLLVTIRFSHKPH</sequence>
<evidence type="ECO:0000313" key="1">
    <source>
        <dbReference type="EMBL" id="NOV43418.1"/>
    </source>
</evidence>
<name>A0A6M2DE30_RHIMP</name>
<protein>
    <submittedName>
        <fullName evidence="1">Uncharacterized protein</fullName>
    </submittedName>
</protein>
<dbReference type="AlphaFoldDB" id="A0A6M2DE30"/>
<organism evidence="1">
    <name type="scientific">Rhipicephalus microplus</name>
    <name type="common">Cattle tick</name>
    <name type="synonym">Boophilus microplus</name>
    <dbReference type="NCBI Taxonomy" id="6941"/>
    <lineage>
        <taxon>Eukaryota</taxon>
        <taxon>Metazoa</taxon>
        <taxon>Ecdysozoa</taxon>
        <taxon>Arthropoda</taxon>
        <taxon>Chelicerata</taxon>
        <taxon>Arachnida</taxon>
        <taxon>Acari</taxon>
        <taxon>Parasitiformes</taxon>
        <taxon>Ixodida</taxon>
        <taxon>Ixodoidea</taxon>
        <taxon>Ixodidae</taxon>
        <taxon>Rhipicephalinae</taxon>
        <taxon>Rhipicephalus</taxon>
        <taxon>Boophilus</taxon>
    </lineage>
</organism>
<reference evidence="1" key="1">
    <citation type="submission" date="2019-09" db="EMBL/GenBank/DDBJ databases">
        <title>Organ-specific transcriptomic study of the physiology of the cattle tick, Rhipicephalus microplus.</title>
        <authorList>
            <person name="Tirloni L."/>
            <person name="Braz G."/>
            <person name="Gandara A.C.P."/>
            <person name="Sabadin G.A."/>
            <person name="da Silva R.M."/>
            <person name="Guizzo M.G."/>
            <person name="Machado J.A."/>
            <person name="Costa E.P."/>
            <person name="Gomes H.F."/>
            <person name="Moraes J."/>
            <person name="Mota M.B.S."/>
            <person name="Mesquita R.D."/>
            <person name="Alvarenga P.H."/>
            <person name="Alves F."/>
            <person name="Seixas A."/>
            <person name="da Fonseca R.N."/>
            <person name="Fogaca A."/>
            <person name="Logullo C."/>
            <person name="Tanaka A."/>
            <person name="Daffre S."/>
            <person name="Termignoni C."/>
            <person name="Vaz I.S.Jr."/>
            <person name="Oliveira P.L."/>
            <person name="Ribeiro J.M."/>
        </authorList>
    </citation>
    <scope>NUCLEOTIDE SEQUENCE</scope>
    <source>
        <strain evidence="1">Porto Alegre</strain>
    </source>
</reference>
<dbReference type="EMBL" id="GHWJ01010681">
    <property type="protein sequence ID" value="NOV43418.1"/>
    <property type="molecule type" value="Transcribed_RNA"/>
</dbReference>
<accession>A0A6M2DE30</accession>